<dbReference type="Pfam" id="PF01637">
    <property type="entry name" value="ATPase_2"/>
    <property type="match status" value="1"/>
</dbReference>
<dbReference type="InterPro" id="IPR011991">
    <property type="entry name" value="ArsR-like_HTH"/>
</dbReference>
<name>A0A0P7ZHX4_9EURY</name>
<dbReference type="PANTHER" id="PTHR34704">
    <property type="entry name" value="ATPASE"/>
    <property type="match status" value="1"/>
</dbReference>
<dbReference type="InterPro" id="IPR004256">
    <property type="entry name" value="DUF234"/>
</dbReference>
<dbReference type="InterPro" id="IPR027417">
    <property type="entry name" value="P-loop_NTPase"/>
</dbReference>
<reference evidence="3 4" key="1">
    <citation type="submission" date="2015-09" db="EMBL/GenBank/DDBJ databases">
        <title>A metagenomics-based metabolic model of nitrate-dependent anaerobic oxidation of methane by Methanoperedens-like archaea.</title>
        <authorList>
            <person name="Arshad A."/>
            <person name="Speth D.R."/>
            <person name="De Graaf R.M."/>
            <person name="Op Den Camp H.J."/>
            <person name="Jetten M.S."/>
            <person name="Welte C.U."/>
        </authorList>
    </citation>
    <scope>NUCLEOTIDE SEQUENCE [LARGE SCALE GENOMIC DNA]</scope>
</reference>
<dbReference type="EMBL" id="LKCM01000070">
    <property type="protein sequence ID" value="KPQ44601.1"/>
    <property type="molecule type" value="Genomic_DNA"/>
</dbReference>
<feature type="domain" description="DUF234" evidence="2">
    <location>
        <begin position="315"/>
        <end position="360"/>
    </location>
</feature>
<dbReference type="CDD" id="cd00090">
    <property type="entry name" value="HTH_ARSR"/>
    <property type="match status" value="1"/>
</dbReference>
<feature type="domain" description="ATPase" evidence="1">
    <location>
        <begin position="7"/>
        <end position="199"/>
    </location>
</feature>
<dbReference type="InterPro" id="IPR036390">
    <property type="entry name" value="WH_DNA-bd_sf"/>
</dbReference>
<sequence length="371" mass="43533">MYTNFKFYDRLEELSLLKKLTSTGGFKFIVIYGRRRIGKTRLVQEFLTDKEYAYVFVPKDKTVDLFLDELSQSEKIPKFTGVQDLLRYLFDTKKYVFFDEFQNFYYMEKSIYSDFQKLIDEYKHKAKNVSVLVSGSSFSMMKKILGDYSYPLYGRADIMMKLPPMDISTVMQILYDIGVKDISEIIKFYAVFGGVPKYYEYIDLLKTLDFENAVNVMFFDQRMPVLKDEGKAVLISEFGGEYKIYFSILEAIASGKTTVGEIANIFEGKSGTASRYLDVLRNEYELVRRETPITEDPRKSRMGVYKLNDNFLKFWFAFVKRYESYYEQGRVDELKKIFSENYGAFVGGAFEDISRDFCLKKKLCRLSSLQI</sequence>
<accession>A0A0P7ZHX4</accession>
<dbReference type="InterPro" id="IPR011579">
    <property type="entry name" value="ATPase_dom"/>
</dbReference>
<organism evidence="3 4">
    <name type="scientific">Candidatus Methanoperedens nitratireducens</name>
    <dbReference type="NCBI Taxonomy" id="1392998"/>
    <lineage>
        <taxon>Archaea</taxon>
        <taxon>Methanobacteriati</taxon>
        <taxon>Methanobacteriota</taxon>
        <taxon>Stenosarchaea group</taxon>
        <taxon>Methanomicrobia</taxon>
        <taxon>Methanosarcinales</taxon>
        <taxon>ANME-2 cluster</taxon>
        <taxon>Candidatus Methanoperedentaceae</taxon>
        <taxon>Candidatus Methanoperedens</taxon>
    </lineage>
</organism>
<evidence type="ECO:0000313" key="3">
    <source>
        <dbReference type="EMBL" id="KPQ44601.1"/>
    </source>
</evidence>
<evidence type="ECO:0000259" key="1">
    <source>
        <dbReference type="Pfam" id="PF01637"/>
    </source>
</evidence>
<dbReference type="PATRIC" id="fig|1719120.3.peg.893"/>
<dbReference type="Pfam" id="PF03008">
    <property type="entry name" value="DUF234"/>
    <property type="match status" value="1"/>
</dbReference>
<dbReference type="Proteomes" id="UP000050360">
    <property type="component" value="Unassembled WGS sequence"/>
</dbReference>
<evidence type="ECO:0000259" key="2">
    <source>
        <dbReference type="Pfam" id="PF03008"/>
    </source>
</evidence>
<dbReference type="PANTHER" id="PTHR34704:SF2">
    <property type="entry name" value="ATPASE"/>
    <property type="match status" value="1"/>
</dbReference>
<proteinExistence type="predicted"/>
<comment type="caution">
    <text evidence="3">The sequence shown here is derived from an EMBL/GenBank/DDBJ whole genome shotgun (WGS) entry which is preliminary data.</text>
</comment>
<dbReference type="SUPFAM" id="SSF52540">
    <property type="entry name" value="P-loop containing nucleoside triphosphate hydrolases"/>
    <property type="match status" value="1"/>
</dbReference>
<dbReference type="GO" id="GO:0005524">
    <property type="term" value="F:ATP binding"/>
    <property type="evidence" value="ECO:0007669"/>
    <property type="project" value="InterPro"/>
</dbReference>
<gene>
    <name evidence="3" type="ORF">MPEBLZ_00828</name>
</gene>
<protein>
    <submittedName>
        <fullName evidence="3">Archaeal ATPase</fullName>
    </submittedName>
</protein>
<dbReference type="Gene3D" id="3.40.50.300">
    <property type="entry name" value="P-loop containing nucleotide triphosphate hydrolases"/>
    <property type="match status" value="1"/>
</dbReference>
<evidence type="ECO:0000313" key="4">
    <source>
        <dbReference type="Proteomes" id="UP000050360"/>
    </source>
</evidence>
<dbReference type="AlphaFoldDB" id="A0A0P7ZHX4"/>
<dbReference type="SUPFAM" id="SSF46785">
    <property type="entry name" value="Winged helix' DNA-binding domain"/>
    <property type="match status" value="1"/>
</dbReference>